<dbReference type="RefSeq" id="WP_264555751.1">
    <property type="nucleotide sequence ID" value="NZ_CP109979.1"/>
</dbReference>
<keyword evidence="1" id="KW-1133">Transmembrane helix</keyword>
<dbReference type="AlphaFoldDB" id="A0ABD5YUL9"/>
<evidence type="ECO:0000313" key="3">
    <source>
        <dbReference type="Proteomes" id="UP001596417"/>
    </source>
</evidence>
<organism evidence="2 3">
    <name type="scientific">Halocatena marina</name>
    <dbReference type="NCBI Taxonomy" id="2934937"/>
    <lineage>
        <taxon>Archaea</taxon>
        <taxon>Methanobacteriati</taxon>
        <taxon>Methanobacteriota</taxon>
        <taxon>Stenosarchaea group</taxon>
        <taxon>Halobacteria</taxon>
        <taxon>Halobacteriales</taxon>
        <taxon>Natronomonadaceae</taxon>
        <taxon>Halocatena</taxon>
    </lineage>
</organism>
<dbReference type="EMBL" id="JBHTAX010000001">
    <property type="protein sequence ID" value="MFC7191200.1"/>
    <property type="molecule type" value="Genomic_DNA"/>
</dbReference>
<dbReference type="GeneID" id="76200917"/>
<gene>
    <name evidence="2" type="ORF">ACFQL7_16255</name>
</gene>
<evidence type="ECO:0000313" key="2">
    <source>
        <dbReference type="EMBL" id="MFC7191200.1"/>
    </source>
</evidence>
<name>A0ABD5YUL9_9EURY</name>
<accession>A0ABD5YUL9</accession>
<keyword evidence="1" id="KW-0812">Transmembrane</keyword>
<protein>
    <submittedName>
        <fullName evidence="2">Uncharacterized protein</fullName>
    </submittedName>
</protein>
<evidence type="ECO:0000256" key="1">
    <source>
        <dbReference type="SAM" id="Phobius"/>
    </source>
</evidence>
<comment type="caution">
    <text evidence="2">The sequence shown here is derived from an EMBL/GenBank/DDBJ whole genome shotgun (WGS) entry which is preliminary data.</text>
</comment>
<feature type="transmembrane region" description="Helical" evidence="1">
    <location>
        <begin position="71"/>
        <end position="92"/>
    </location>
</feature>
<sequence length="133" mass="14346">MNQKRLRLLQGIAAISILATSGIFITNGRPPFEATSIGFFLGGYAFLGIAAILLVYWGFRSFIDGNVNQKRLHLLQGIAAISILATIGVFVTNGRPPFEAILNGFFLGGYSFLGMAAIVLACWGFQSLINSEE</sequence>
<keyword evidence="1" id="KW-0472">Membrane</keyword>
<feature type="transmembrane region" description="Helical" evidence="1">
    <location>
        <begin position="7"/>
        <end position="25"/>
    </location>
</feature>
<feature type="transmembrane region" description="Helical" evidence="1">
    <location>
        <begin position="104"/>
        <end position="125"/>
    </location>
</feature>
<dbReference type="Proteomes" id="UP001596417">
    <property type="component" value="Unassembled WGS sequence"/>
</dbReference>
<keyword evidence="3" id="KW-1185">Reference proteome</keyword>
<reference evidence="2 3" key="1">
    <citation type="journal article" date="2019" name="Int. J. Syst. Evol. Microbiol.">
        <title>The Global Catalogue of Microorganisms (GCM) 10K type strain sequencing project: providing services to taxonomists for standard genome sequencing and annotation.</title>
        <authorList>
            <consortium name="The Broad Institute Genomics Platform"/>
            <consortium name="The Broad Institute Genome Sequencing Center for Infectious Disease"/>
            <person name="Wu L."/>
            <person name="Ma J."/>
        </authorList>
    </citation>
    <scope>NUCLEOTIDE SEQUENCE [LARGE SCALE GENOMIC DNA]</scope>
    <source>
        <strain evidence="2 3">RDMS1</strain>
    </source>
</reference>
<proteinExistence type="predicted"/>
<feature type="transmembrane region" description="Helical" evidence="1">
    <location>
        <begin position="37"/>
        <end position="59"/>
    </location>
</feature>